<dbReference type="OrthoDB" id="1522859at2"/>
<dbReference type="EMBL" id="QEHR01000006">
    <property type="protein sequence ID" value="PVW14208.1"/>
    <property type="molecule type" value="Genomic_DNA"/>
</dbReference>
<comment type="caution">
    <text evidence="4">The sequence shown here is derived from an EMBL/GenBank/DDBJ whole genome shotgun (WGS) entry which is preliminary data.</text>
</comment>
<dbReference type="PANTHER" id="PTHR34978:SF3">
    <property type="entry name" value="SLR0241 PROTEIN"/>
    <property type="match status" value="1"/>
</dbReference>
<organism evidence="4 5">
    <name type="scientific">Marixanthomonas spongiae</name>
    <dbReference type="NCBI Taxonomy" id="2174845"/>
    <lineage>
        <taxon>Bacteria</taxon>
        <taxon>Pseudomonadati</taxon>
        <taxon>Bacteroidota</taxon>
        <taxon>Flavobacteriia</taxon>
        <taxon>Flavobacteriales</taxon>
        <taxon>Flavobacteriaceae</taxon>
        <taxon>Marixanthomonas</taxon>
    </lineage>
</organism>
<protein>
    <submittedName>
        <fullName evidence="4">BlaR1 peptidase M56 family protein</fullName>
    </submittedName>
</protein>
<dbReference type="Gene3D" id="3.30.1150.10">
    <property type="match status" value="1"/>
</dbReference>
<dbReference type="GO" id="GO:0055085">
    <property type="term" value="P:transmembrane transport"/>
    <property type="evidence" value="ECO:0007669"/>
    <property type="project" value="InterPro"/>
</dbReference>
<gene>
    <name evidence="4" type="ORF">DDV96_10390</name>
</gene>
<feature type="domain" description="Peptidase M56" evidence="3">
    <location>
        <begin position="162"/>
        <end position="263"/>
    </location>
</feature>
<dbReference type="AlphaFoldDB" id="A0A2U0HZE3"/>
<keyword evidence="1" id="KW-0472">Membrane</keyword>
<dbReference type="Pfam" id="PF05569">
    <property type="entry name" value="Peptidase_M56"/>
    <property type="match status" value="1"/>
</dbReference>
<accession>A0A2U0HZE3</accession>
<dbReference type="SUPFAM" id="SSF74653">
    <property type="entry name" value="TolA/TonB C-terminal domain"/>
    <property type="match status" value="1"/>
</dbReference>
<dbReference type="Proteomes" id="UP000245962">
    <property type="component" value="Unassembled WGS sequence"/>
</dbReference>
<dbReference type="InterPro" id="IPR008756">
    <property type="entry name" value="Peptidase_M56"/>
</dbReference>
<reference evidence="4 5" key="1">
    <citation type="submission" date="2018-04" db="EMBL/GenBank/DDBJ databases">
        <title>Marixanthomonas spongiae HN-E44 sp. nov., isolated from a marine sponge.</title>
        <authorList>
            <person name="Luo L."/>
            <person name="Zhuang L."/>
        </authorList>
    </citation>
    <scope>NUCLEOTIDE SEQUENCE [LARGE SCALE GENOMIC DNA]</scope>
    <source>
        <strain evidence="4 5">HN-E44</strain>
    </source>
</reference>
<keyword evidence="5" id="KW-1185">Reference proteome</keyword>
<keyword evidence="1" id="KW-1133">Transmembrane helix</keyword>
<dbReference type="Pfam" id="PF03544">
    <property type="entry name" value="TonB_C"/>
    <property type="match status" value="1"/>
</dbReference>
<evidence type="ECO:0000313" key="5">
    <source>
        <dbReference type="Proteomes" id="UP000245962"/>
    </source>
</evidence>
<name>A0A2U0HZE3_9FLAO</name>
<sequence>MIHYILQTIAFQLLFLVVYDLFLKKETFFTWNRIYLLATPILSFLLPLFKIEAFRKAIPEQYLVQLPEVVVGGESAQKAIALNSVNISGTTTSFLTISEILQALWLFGMVVALLLFGLKLFKFYKLKKSGVSKKAGKLNIIQLPKGNSAFSFFNTVFLGSGLSEKHQKTILLHEQVHAAQKHTADLLFFEALRILCWFNPLVYVFQKRMTELQEFVADSCVIQQQNRKTYYEGLLSQVFQTHDISFTNTFFNQSLFKKRIVMLQKAKSKKIFQLKYLLLVPVVCGMLFYTSCTQETGVGDENASLTQKIADLQADIESKEMSKEERQAFINMVQKTLSLKDENNKIIIDKNGVVTSIAREETNTGNGDVPFAAIDKVPTYPGCEGMSNKEAKDCMAKKIQQFVASNFNTKVADKANLTGKQRIFVQFKIDKQGNVADARARGPHPDLETEALRVVNTMPKMQPGEQDGEKVGVLYSLPILFMVEE</sequence>
<evidence type="ECO:0000313" key="4">
    <source>
        <dbReference type="EMBL" id="PVW14208.1"/>
    </source>
</evidence>
<proteinExistence type="predicted"/>
<evidence type="ECO:0000259" key="3">
    <source>
        <dbReference type="Pfam" id="PF05569"/>
    </source>
</evidence>
<feature type="domain" description="TonB C-terminal" evidence="2">
    <location>
        <begin position="412"/>
        <end position="481"/>
    </location>
</feature>
<evidence type="ECO:0000256" key="1">
    <source>
        <dbReference type="SAM" id="Phobius"/>
    </source>
</evidence>
<dbReference type="RefSeq" id="WP_116694698.1">
    <property type="nucleotide sequence ID" value="NZ_QEHR01000006.1"/>
</dbReference>
<feature type="transmembrane region" description="Helical" evidence="1">
    <location>
        <begin position="34"/>
        <end position="51"/>
    </location>
</feature>
<feature type="transmembrane region" description="Helical" evidence="1">
    <location>
        <begin position="272"/>
        <end position="289"/>
    </location>
</feature>
<keyword evidence="1" id="KW-0812">Transmembrane</keyword>
<evidence type="ECO:0000259" key="2">
    <source>
        <dbReference type="Pfam" id="PF03544"/>
    </source>
</evidence>
<dbReference type="PANTHER" id="PTHR34978">
    <property type="entry name" value="POSSIBLE SENSOR-TRANSDUCER PROTEIN BLAR"/>
    <property type="match status" value="1"/>
</dbReference>
<dbReference type="InterPro" id="IPR052173">
    <property type="entry name" value="Beta-lactam_resp_regulator"/>
</dbReference>
<feature type="transmembrane region" description="Helical" evidence="1">
    <location>
        <begin position="6"/>
        <end position="22"/>
    </location>
</feature>
<dbReference type="InterPro" id="IPR037682">
    <property type="entry name" value="TonB_C"/>
</dbReference>
<feature type="transmembrane region" description="Helical" evidence="1">
    <location>
        <begin position="103"/>
        <end position="124"/>
    </location>
</feature>